<dbReference type="AlphaFoldDB" id="C1GX95"/>
<gene>
    <name evidence="1" type="ORF">PAAG_03469</name>
</gene>
<dbReference type="EMBL" id="KN293998">
    <property type="protein sequence ID" value="EEH41183.2"/>
    <property type="molecule type" value="Genomic_DNA"/>
</dbReference>
<dbReference type="VEuPathDB" id="FungiDB:PAAG_03469"/>
<dbReference type="Proteomes" id="UP000002059">
    <property type="component" value="Partially assembled WGS sequence"/>
</dbReference>
<keyword evidence="2" id="KW-1185">Reference proteome</keyword>
<sequence length="69" mass="7794">MSDIAIIKEVQVQGLLNRIETYSFTLGYYLCHHPQEPPTVYTPSQVIVSFLEDAQSSHTAADPEAQREE</sequence>
<reference evidence="1 2" key="1">
    <citation type="journal article" date="2011" name="PLoS Genet.">
        <title>Comparative genomic analysis of human fungal pathogens causing paracoccidioidomycosis.</title>
        <authorList>
            <person name="Desjardins C.A."/>
            <person name="Champion M.D."/>
            <person name="Holder J.W."/>
            <person name="Muszewska A."/>
            <person name="Goldberg J."/>
            <person name="Bailao A.M."/>
            <person name="Brigido M.M."/>
            <person name="Ferreira M.E."/>
            <person name="Garcia A.M."/>
            <person name="Grynberg M."/>
            <person name="Gujja S."/>
            <person name="Heiman D.I."/>
            <person name="Henn M.R."/>
            <person name="Kodira C.D."/>
            <person name="Leon-Narvaez H."/>
            <person name="Longo L.V."/>
            <person name="Ma L.J."/>
            <person name="Malavazi I."/>
            <person name="Matsuo A.L."/>
            <person name="Morais F.V."/>
            <person name="Pereira M."/>
            <person name="Rodriguez-Brito S."/>
            <person name="Sakthikumar S."/>
            <person name="Salem-Izacc S.M."/>
            <person name="Sykes S.M."/>
            <person name="Teixeira M.M."/>
            <person name="Vallejo M.C."/>
            <person name="Walter M.E."/>
            <person name="Yandava C."/>
            <person name="Young S."/>
            <person name="Zeng Q."/>
            <person name="Zucker J."/>
            <person name="Felipe M.S."/>
            <person name="Goldman G.H."/>
            <person name="Haas B.J."/>
            <person name="McEwen J.G."/>
            <person name="Nino-Vega G."/>
            <person name="Puccia R."/>
            <person name="San-Blas G."/>
            <person name="Soares C.M."/>
            <person name="Birren B.W."/>
            <person name="Cuomo C.A."/>
        </authorList>
    </citation>
    <scope>NUCLEOTIDE SEQUENCE [LARGE SCALE GENOMIC DNA]</scope>
    <source>
        <strain evidence="2">ATCC MYA-826 / Pb01</strain>
    </source>
</reference>
<dbReference type="KEGG" id="pbl:PAAG_03469"/>
<dbReference type="HOGENOM" id="CLU_2776620_0_0_1"/>
<proteinExistence type="predicted"/>
<organism evidence="1 2">
    <name type="scientific">Paracoccidioides lutzii (strain ATCC MYA-826 / Pb01)</name>
    <name type="common">Paracoccidioides brasiliensis</name>
    <dbReference type="NCBI Taxonomy" id="502779"/>
    <lineage>
        <taxon>Eukaryota</taxon>
        <taxon>Fungi</taxon>
        <taxon>Dikarya</taxon>
        <taxon>Ascomycota</taxon>
        <taxon>Pezizomycotina</taxon>
        <taxon>Eurotiomycetes</taxon>
        <taxon>Eurotiomycetidae</taxon>
        <taxon>Onygenales</taxon>
        <taxon>Ajellomycetaceae</taxon>
        <taxon>Paracoccidioides</taxon>
    </lineage>
</organism>
<dbReference type="GeneID" id="9098025"/>
<accession>C1GX95</accession>
<dbReference type="RefSeq" id="XP_015701952.1">
    <property type="nucleotide sequence ID" value="XM_015844978.1"/>
</dbReference>
<evidence type="ECO:0000313" key="1">
    <source>
        <dbReference type="EMBL" id="EEH41183.2"/>
    </source>
</evidence>
<evidence type="ECO:0000313" key="2">
    <source>
        <dbReference type="Proteomes" id="UP000002059"/>
    </source>
</evidence>
<protein>
    <submittedName>
        <fullName evidence="1">Uncharacterized protein</fullName>
    </submittedName>
</protein>
<name>C1GX95_PARBA</name>